<dbReference type="PANTHER" id="PTHR37833:SF1">
    <property type="entry name" value="SIGNAL PEPTIDE PROTEIN"/>
    <property type="match status" value="1"/>
</dbReference>
<dbReference type="PROSITE" id="PS51257">
    <property type="entry name" value="PROKAR_LIPOPROTEIN"/>
    <property type="match status" value="1"/>
</dbReference>
<evidence type="ECO:0008006" key="7">
    <source>
        <dbReference type="Google" id="ProtNLM"/>
    </source>
</evidence>
<reference evidence="1 6" key="4">
    <citation type="submission" date="2019-07" db="EMBL/GenBank/DDBJ databases">
        <title>Whole genome shotgun sequence of Flavobacterium glycines NBRC 105008.</title>
        <authorList>
            <person name="Hosoyama A."/>
            <person name="Uohara A."/>
            <person name="Ohji S."/>
            <person name="Ichikawa N."/>
        </authorList>
    </citation>
    <scope>NUCLEOTIDE SEQUENCE [LARGE SCALE GENOMIC DNA]</scope>
    <source>
        <strain evidence="1 6">NBRC 105008</strain>
    </source>
</reference>
<evidence type="ECO:0000313" key="4">
    <source>
        <dbReference type="Proteomes" id="UP000093226"/>
    </source>
</evidence>
<evidence type="ECO:0000313" key="5">
    <source>
        <dbReference type="Proteomes" id="UP000182367"/>
    </source>
</evidence>
<dbReference type="STRING" id="551990.SAMN05192550_3108"/>
<dbReference type="Proteomes" id="UP000182367">
    <property type="component" value="Unassembled WGS sequence"/>
</dbReference>
<dbReference type="EMBL" id="BJVF01000009">
    <property type="protein sequence ID" value="GEL12138.1"/>
    <property type="molecule type" value="Genomic_DNA"/>
</dbReference>
<evidence type="ECO:0000313" key="6">
    <source>
        <dbReference type="Proteomes" id="UP000321579"/>
    </source>
</evidence>
<evidence type="ECO:0000313" key="2">
    <source>
        <dbReference type="EMBL" id="OCB72886.1"/>
    </source>
</evidence>
<name>A0A1B9DT94_9FLAO</name>
<dbReference type="PANTHER" id="PTHR37833">
    <property type="entry name" value="LIPOPROTEIN-RELATED"/>
    <property type="match status" value="1"/>
</dbReference>
<accession>A0A1B9DT94</accession>
<dbReference type="InterPro" id="IPR011467">
    <property type="entry name" value="DUF1573"/>
</dbReference>
<dbReference type="EMBL" id="LVEO01000009">
    <property type="protein sequence ID" value="OCB72886.1"/>
    <property type="molecule type" value="Genomic_DNA"/>
</dbReference>
<dbReference type="Proteomes" id="UP000093226">
    <property type="component" value="Unassembled WGS sequence"/>
</dbReference>
<dbReference type="Gene3D" id="2.60.40.10">
    <property type="entry name" value="Immunoglobulins"/>
    <property type="match status" value="1"/>
</dbReference>
<protein>
    <recommendedName>
        <fullName evidence="7">DUF1573 domain-containing protein</fullName>
    </recommendedName>
</protein>
<dbReference type="RefSeq" id="WP_066325753.1">
    <property type="nucleotide sequence ID" value="NZ_BJVF01000009.1"/>
</dbReference>
<dbReference type="Proteomes" id="UP000321579">
    <property type="component" value="Unassembled WGS sequence"/>
</dbReference>
<evidence type="ECO:0000313" key="3">
    <source>
        <dbReference type="EMBL" id="SDJ97190.1"/>
    </source>
</evidence>
<dbReference type="EMBL" id="FNEO01000009">
    <property type="protein sequence ID" value="SDJ97190.1"/>
    <property type="molecule type" value="Genomic_DNA"/>
</dbReference>
<comment type="caution">
    <text evidence="2">The sequence shown here is derived from an EMBL/GenBank/DDBJ whole genome shotgun (WGS) entry which is preliminary data.</text>
</comment>
<reference evidence="4" key="1">
    <citation type="submission" date="2016-03" db="EMBL/GenBank/DDBJ databases">
        <title>Draft genome sequence of Paenibacillus glacialis DSM 22343.</title>
        <authorList>
            <person name="Shin S.-K."/>
            <person name="Yi H."/>
        </authorList>
    </citation>
    <scope>NUCLEOTIDE SEQUENCE [LARGE SCALE GENOMIC DNA]</scope>
    <source>
        <strain evidence="4">NBRC 105008</strain>
    </source>
</reference>
<dbReference type="OrthoDB" id="826619at2"/>
<evidence type="ECO:0000313" key="1">
    <source>
        <dbReference type="EMBL" id="GEL12138.1"/>
    </source>
</evidence>
<sequence>MKKTMLLILVSFISCTQKQFVVSNATVQFQDSIYDFKKISKTGNVKTVFKFSNVGESQLIIYDVKTSCGCTKPEWSMNPIEPNGNGIIKVMFDAKGRGLFNKTLSVFYNGKDSPKKLIIKGEIL</sequence>
<dbReference type="Pfam" id="PF07610">
    <property type="entry name" value="DUF1573"/>
    <property type="match status" value="1"/>
</dbReference>
<keyword evidence="5" id="KW-1185">Reference proteome</keyword>
<organism evidence="2 4">
    <name type="scientific">Flavobacterium glycines</name>
    <dbReference type="NCBI Taxonomy" id="551990"/>
    <lineage>
        <taxon>Bacteria</taxon>
        <taxon>Pseudomonadati</taxon>
        <taxon>Bacteroidota</taxon>
        <taxon>Flavobacteriia</taxon>
        <taxon>Flavobacteriales</taxon>
        <taxon>Flavobacteriaceae</taxon>
        <taxon>Flavobacterium</taxon>
    </lineage>
</organism>
<gene>
    <name evidence="2" type="ORF">FBGL_04505</name>
    <name evidence="1" type="ORF">FGL01_28770</name>
    <name evidence="3" type="ORF">SAMN05192550_3108</name>
</gene>
<dbReference type="InterPro" id="IPR013783">
    <property type="entry name" value="Ig-like_fold"/>
</dbReference>
<dbReference type="AlphaFoldDB" id="A0A1B9DT94"/>
<reference evidence="2" key="2">
    <citation type="submission" date="2016-03" db="EMBL/GenBank/DDBJ databases">
        <authorList>
            <person name="Ploux O."/>
        </authorList>
    </citation>
    <scope>NUCLEOTIDE SEQUENCE</scope>
    <source>
        <strain evidence="2">NBRC 105008</strain>
    </source>
</reference>
<proteinExistence type="predicted"/>
<reference evidence="3 5" key="3">
    <citation type="submission" date="2016-10" db="EMBL/GenBank/DDBJ databases">
        <authorList>
            <person name="Varghese N."/>
            <person name="Submissions S."/>
        </authorList>
    </citation>
    <scope>NUCLEOTIDE SEQUENCE [LARGE SCALE GENOMIC DNA]</scope>
    <source>
        <strain evidence="3 5">Gm-149</strain>
    </source>
</reference>